<keyword evidence="1" id="KW-0597">Phosphoprotein</keyword>
<dbReference type="GO" id="GO:0031032">
    <property type="term" value="P:actomyosin structure organization"/>
    <property type="evidence" value="ECO:0007669"/>
    <property type="project" value="TreeGrafter"/>
</dbReference>
<comment type="catalytic activity">
    <reaction evidence="4">
        <text>L-threonyl-[protein] + ATP = O-phospho-L-threonyl-[protein] + ADP + H(+)</text>
        <dbReference type="Rhea" id="RHEA:46608"/>
        <dbReference type="Rhea" id="RHEA-COMP:11060"/>
        <dbReference type="Rhea" id="RHEA-COMP:11605"/>
        <dbReference type="ChEBI" id="CHEBI:15378"/>
        <dbReference type="ChEBI" id="CHEBI:30013"/>
        <dbReference type="ChEBI" id="CHEBI:30616"/>
        <dbReference type="ChEBI" id="CHEBI:61977"/>
        <dbReference type="ChEBI" id="CHEBI:456216"/>
        <dbReference type="EC" id="2.7.11.1"/>
    </reaction>
</comment>
<dbReference type="InterPro" id="IPR011009">
    <property type="entry name" value="Kinase-like_dom_sf"/>
</dbReference>
<reference evidence="8" key="1">
    <citation type="submission" date="2021-12" db="EMBL/GenBank/DDBJ databases">
        <authorList>
            <person name="Martin H S."/>
        </authorList>
    </citation>
    <scope>NUCLEOTIDE SEQUENCE</scope>
</reference>
<dbReference type="Proteomes" id="UP000838878">
    <property type="component" value="Chromosome 1"/>
</dbReference>
<evidence type="ECO:0000256" key="2">
    <source>
        <dbReference type="ARBA" id="ARBA00022741"/>
    </source>
</evidence>
<proteinExistence type="predicted"/>
<dbReference type="EMBL" id="OV170221">
    <property type="protein sequence ID" value="CAH0713760.1"/>
    <property type="molecule type" value="Genomic_DNA"/>
</dbReference>
<evidence type="ECO:0000256" key="4">
    <source>
        <dbReference type="ARBA" id="ARBA00047899"/>
    </source>
</evidence>
<dbReference type="InterPro" id="IPR017441">
    <property type="entry name" value="Protein_kinase_ATP_BS"/>
</dbReference>
<dbReference type="GO" id="GO:0005737">
    <property type="term" value="C:cytoplasm"/>
    <property type="evidence" value="ECO:0007669"/>
    <property type="project" value="TreeGrafter"/>
</dbReference>
<evidence type="ECO:0000313" key="8">
    <source>
        <dbReference type="EMBL" id="CAH0713760.1"/>
    </source>
</evidence>
<sequence length="510" mass="56091">MEPSKEAIAVRITRINRQIIGKVTSGTTKLSRKIDRETLLDALTVLYDECNEDSVKKCDELVRTFLDKYRSTLADLRRTRVCLTDFETIQMIGRGHYGEVHMVKEKQTGDVYALKSVRKEQARKRVTGAEDERDILANATGHWIPRLQYAFQDNSNLYLVMELCNGGDLAGLLARRNNPLSERDAAFYIAEVAHALKTLHAMGYVHRDVKPQNIFLDRCGHVKLGDFGTCARLSEGGCVAGGTADYVAPELLGDCSAAHSVCLEYCRRVNTAISACDYWSLGVVAFELVTLKRPFSSSDDDTTAQILSNIQKYEREPNSEPPFEPLPAGPAAAWRALVGGLLRVAPARRFNYLDTLQHPALAHLALHSIRDQVPPWVPHLRGPEDTTFLPCPTREPSPPSAAPFRTRPPFAGHLPFVGYSYVAIEENEDSSGGFNASHDCTAIDLATFKSAEKLAAMRGREVASLQSKLAAAEAASGAAAERARRAADAEAERLRAALQADITALTLQNK</sequence>
<dbReference type="InterPro" id="IPR050839">
    <property type="entry name" value="Rho-assoc_Ser/Thr_Kinase"/>
</dbReference>
<dbReference type="GO" id="GO:0005524">
    <property type="term" value="F:ATP binding"/>
    <property type="evidence" value="ECO:0007669"/>
    <property type="project" value="UniProtKB-UniRule"/>
</dbReference>
<dbReference type="InterPro" id="IPR000719">
    <property type="entry name" value="Prot_kinase_dom"/>
</dbReference>
<protein>
    <recommendedName>
        <fullName evidence="7">Protein kinase domain-containing protein</fullName>
    </recommendedName>
</protein>
<dbReference type="GO" id="GO:0000281">
    <property type="term" value="P:mitotic cytokinesis"/>
    <property type="evidence" value="ECO:0007669"/>
    <property type="project" value="TreeGrafter"/>
</dbReference>
<evidence type="ECO:0000259" key="7">
    <source>
        <dbReference type="PROSITE" id="PS50011"/>
    </source>
</evidence>
<dbReference type="SUPFAM" id="SSF56112">
    <property type="entry name" value="Protein kinase-like (PK-like)"/>
    <property type="match status" value="1"/>
</dbReference>
<dbReference type="GO" id="GO:0004674">
    <property type="term" value="F:protein serine/threonine kinase activity"/>
    <property type="evidence" value="ECO:0007669"/>
    <property type="project" value="UniProtKB-EC"/>
</dbReference>
<dbReference type="PROSITE" id="PS50011">
    <property type="entry name" value="PROTEIN_KINASE_DOM"/>
    <property type="match status" value="1"/>
</dbReference>
<dbReference type="Pfam" id="PF00069">
    <property type="entry name" value="Pkinase"/>
    <property type="match status" value="1"/>
</dbReference>
<dbReference type="Gene3D" id="1.10.510.10">
    <property type="entry name" value="Transferase(Phosphotransferase) domain 1"/>
    <property type="match status" value="1"/>
</dbReference>
<feature type="binding site" evidence="6">
    <location>
        <position position="119"/>
    </location>
    <ligand>
        <name>ATP</name>
        <dbReference type="ChEBI" id="CHEBI:30616"/>
    </ligand>
</feature>
<dbReference type="InterPro" id="IPR008271">
    <property type="entry name" value="Ser/Thr_kinase_AS"/>
</dbReference>
<dbReference type="OrthoDB" id="5919042at2759"/>
<name>A0A8J9Y575_9NEOP</name>
<dbReference type="GO" id="GO:0015629">
    <property type="term" value="C:actin cytoskeleton"/>
    <property type="evidence" value="ECO:0007669"/>
    <property type="project" value="TreeGrafter"/>
</dbReference>
<keyword evidence="2 6" id="KW-0547">Nucleotide-binding</keyword>
<dbReference type="AlphaFoldDB" id="A0A8J9Y575"/>
<evidence type="ECO:0000313" key="9">
    <source>
        <dbReference type="Proteomes" id="UP000838878"/>
    </source>
</evidence>
<keyword evidence="3 6" id="KW-0067">ATP-binding</keyword>
<feature type="non-terminal residue" evidence="8">
    <location>
        <position position="510"/>
    </location>
</feature>
<feature type="domain" description="Protein kinase" evidence="7">
    <location>
        <begin position="86"/>
        <end position="361"/>
    </location>
</feature>
<gene>
    <name evidence="8" type="ORF">BINO364_LOCUS883</name>
</gene>
<organism evidence="8 9">
    <name type="scientific">Brenthis ino</name>
    <name type="common">lesser marbled fritillary</name>
    <dbReference type="NCBI Taxonomy" id="405034"/>
    <lineage>
        <taxon>Eukaryota</taxon>
        <taxon>Metazoa</taxon>
        <taxon>Ecdysozoa</taxon>
        <taxon>Arthropoda</taxon>
        <taxon>Hexapoda</taxon>
        <taxon>Insecta</taxon>
        <taxon>Pterygota</taxon>
        <taxon>Neoptera</taxon>
        <taxon>Endopterygota</taxon>
        <taxon>Lepidoptera</taxon>
        <taxon>Glossata</taxon>
        <taxon>Ditrysia</taxon>
        <taxon>Papilionoidea</taxon>
        <taxon>Nymphalidae</taxon>
        <taxon>Heliconiinae</taxon>
        <taxon>Argynnini</taxon>
        <taxon>Brenthis</taxon>
    </lineage>
</organism>
<accession>A0A8J9Y575</accession>
<evidence type="ECO:0000256" key="1">
    <source>
        <dbReference type="ARBA" id="ARBA00022553"/>
    </source>
</evidence>
<dbReference type="SMART" id="SM00220">
    <property type="entry name" value="S_TKc"/>
    <property type="match status" value="1"/>
</dbReference>
<evidence type="ECO:0000256" key="3">
    <source>
        <dbReference type="ARBA" id="ARBA00022840"/>
    </source>
</evidence>
<dbReference type="Gene3D" id="3.30.200.20">
    <property type="entry name" value="Phosphorylase Kinase, domain 1"/>
    <property type="match status" value="1"/>
</dbReference>
<evidence type="ECO:0000256" key="6">
    <source>
        <dbReference type="PROSITE-ProRule" id="PRU10141"/>
    </source>
</evidence>
<keyword evidence="9" id="KW-1185">Reference proteome</keyword>
<evidence type="ECO:0000256" key="5">
    <source>
        <dbReference type="ARBA" id="ARBA00048679"/>
    </source>
</evidence>
<dbReference type="PROSITE" id="PS00108">
    <property type="entry name" value="PROTEIN_KINASE_ST"/>
    <property type="match status" value="1"/>
</dbReference>
<dbReference type="PANTHER" id="PTHR22988:SF71">
    <property type="entry name" value="CITRON RHO-INTERACTING KINASE"/>
    <property type="match status" value="1"/>
</dbReference>
<dbReference type="PROSITE" id="PS00107">
    <property type="entry name" value="PROTEIN_KINASE_ATP"/>
    <property type="match status" value="1"/>
</dbReference>
<dbReference type="PANTHER" id="PTHR22988">
    <property type="entry name" value="MYOTONIC DYSTROPHY S/T KINASE-RELATED"/>
    <property type="match status" value="1"/>
</dbReference>
<comment type="catalytic activity">
    <reaction evidence="5">
        <text>L-seryl-[protein] + ATP = O-phospho-L-seryl-[protein] + ADP + H(+)</text>
        <dbReference type="Rhea" id="RHEA:17989"/>
        <dbReference type="Rhea" id="RHEA-COMP:9863"/>
        <dbReference type="Rhea" id="RHEA-COMP:11604"/>
        <dbReference type="ChEBI" id="CHEBI:15378"/>
        <dbReference type="ChEBI" id="CHEBI:29999"/>
        <dbReference type="ChEBI" id="CHEBI:30616"/>
        <dbReference type="ChEBI" id="CHEBI:83421"/>
        <dbReference type="ChEBI" id="CHEBI:456216"/>
        <dbReference type="EC" id="2.7.11.1"/>
    </reaction>
</comment>